<dbReference type="Proteomes" id="UP001605036">
    <property type="component" value="Unassembled WGS sequence"/>
</dbReference>
<evidence type="ECO:0000313" key="2">
    <source>
        <dbReference type="EMBL" id="KAL2650486.1"/>
    </source>
</evidence>
<name>A0ABD1ZHV7_9MARC</name>
<dbReference type="EMBL" id="JBHFFA010000001">
    <property type="protein sequence ID" value="KAL2650486.1"/>
    <property type="molecule type" value="Genomic_DNA"/>
</dbReference>
<sequence>MTQMFSKEVKEASHTLNEDGQEATKRNQMKAEKKPRRVPKKSFDVSLTIGIPGENVNEKVFNLLVNWLEYRAEMAMLALERGDTFLQLHVQGMVRVKTNNTRILKREIKEVIG</sequence>
<feature type="region of interest" description="Disordered" evidence="1">
    <location>
        <begin position="1"/>
        <end position="40"/>
    </location>
</feature>
<dbReference type="AlphaFoldDB" id="A0ABD1ZHV7"/>
<protein>
    <submittedName>
        <fullName evidence="2">Uncharacterized protein</fullName>
    </submittedName>
</protein>
<feature type="compositionally biased region" description="Basic and acidic residues" evidence="1">
    <location>
        <begin position="7"/>
        <end position="32"/>
    </location>
</feature>
<proteinExistence type="predicted"/>
<organism evidence="2 3">
    <name type="scientific">Riccia fluitans</name>
    <dbReference type="NCBI Taxonomy" id="41844"/>
    <lineage>
        <taxon>Eukaryota</taxon>
        <taxon>Viridiplantae</taxon>
        <taxon>Streptophyta</taxon>
        <taxon>Embryophyta</taxon>
        <taxon>Marchantiophyta</taxon>
        <taxon>Marchantiopsida</taxon>
        <taxon>Marchantiidae</taxon>
        <taxon>Marchantiales</taxon>
        <taxon>Ricciaceae</taxon>
        <taxon>Riccia</taxon>
    </lineage>
</organism>
<evidence type="ECO:0000256" key="1">
    <source>
        <dbReference type="SAM" id="MobiDB-lite"/>
    </source>
</evidence>
<gene>
    <name evidence="2" type="ORF">R1flu_018614</name>
</gene>
<accession>A0ABD1ZHV7</accession>
<evidence type="ECO:0000313" key="3">
    <source>
        <dbReference type="Proteomes" id="UP001605036"/>
    </source>
</evidence>
<reference evidence="2 3" key="1">
    <citation type="submission" date="2024-09" db="EMBL/GenBank/DDBJ databases">
        <title>Chromosome-scale assembly of Riccia fluitans.</title>
        <authorList>
            <person name="Paukszto L."/>
            <person name="Sawicki J."/>
            <person name="Karawczyk K."/>
            <person name="Piernik-Szablinska J."/>
            <person name="Szczecinska M."/>
            <person name="Mazdziarz M."/>
        </authorList>
    </citation>
    <scope>NUCLEOTIDE SEQUENCE [LARGE SCALE GENOMIC DNA]</scope>
    <source>
        <strain evidence="2">Rf_01</strain>
        <tissue evidence="2">Aerial parts of the thallus</tissue>
    </source>
</reference>
<comment type="caution">
    <text evidence="2">The sequence shown here is derived from an EMBL/GenBank/DDBJ whole genome shotgun (WGS) entry which is preliminary data.</text>
</comment>
<keyword evidence="3" id="KW-1185">Reference proteome</keyword>